<sequence>MDENTWLTERFEEHRTHLRAVACRMLGSMSEPEDAVQELAAPEPHRRRPRREPLRIADARRGTGQLQPAARPRLPPRGPLGARATGPAEPAIENSAGPEQEALLADSAGLALLVVLDTLAPAERLAFVLHDMFAVPFDETGPMLDRTPAAARRSPAAPAAASGQPLRHPRPV</sequence>
<evidence type="ECO:0000313" key="2">
    <source>
        <dbReference type="EMBL" id="GAA2619950.1"/>
    </source>
</evidence>
<comment type="caution">
    <text evidence="2">The sequence shown here is derived from an EMBL/GenBank/DDBJ whole genome shotgun (WGS) entry which is preliminary data.</text>
</comment>
<accession>A0ABN3Q840</accession>
<proteinExistence type="predicted"/>
<evidence type="ECO:0000256" key="1">
    <source>
        <dbReference type="SAM" id="MobiDB-lite"/>
    </source>
</evidence>
<feature type="compositionally biased region" description="Low complexity" evidence="1">
    <location>
        <begin position="148"/>
        <end position="162"/>
    </location>
</feature>
<gene>
    <name evidence="2" type="ORF">GCM10009863_37450</name>
</gene>
<name>A0ABN3Q840_9ACTN</name>
<dbReference type="PANTHER" id="PTHR30173">
    <property type="entry name" value="SIGMA 19 FACTOR"/>
    <property type="match status" value="1"/>
</dbReference>
<organism evidence="2 3">
    <name type="scientific">Streptomyces axinellae</name>
    <dbReference type="NCBI Taxonomy" id="552788"/>
    <lineage>
        <taxon>Bacteria</taxon>
        <taxon>Bacillati</taxon>
        <taxon>Actinomycetota</taxon>
        <taxon>Actinomycetes</taxon>
        <taxon>Kitasatosporales</taxon>
        <taxon>Streptomycetaceae</taxon>
        <taxon>Streptomyces</taxon>
    </lineage>
</organism>
<dbReference type="InterPro" id="IPR052704">
    <property type="entry name" value="ECF_Sigma-70_Domain"/>
</dbReference>
<dbReference type="EMBL" id="BAAARJ010000011">
    <property type="protein sequence ID" value="GAA2619950.1"/>
    <property type="molecule type" value="Genomic_DNA"/>
</dbReference>
<evidence type="ECO:0000313" key="3">
    <source>
        <dbReference type="Proteomes" id="UP001501447"/>
    </source>
</evidence>
<feature type="region of interest" description="Disordered" evidence="1">
    <location>
        <begin position="145"/>
        <end position="172"/>
    </location>
</feature>
<protein>
    <submittedName>
        <fullName evidence="2">Uncharacterized protein</fullName>
    </submittedName>
</protein>
<dbReference type="Proteomes" id="UP001501447">
    <property type="component" value="Unassembled WGS sequence"/>
</dbReference>
<feature type="compositionally biased region" description="Basic and acidic residues" evidence="1">
    <location>
        <begin position="51"/>
        <end position="61"/>
    </location>
</feature>
<keyword evidence="3" id="KW-1185">Reference proteome</keyword>
<dbReference type="PANTHER" id="PTHR30173:SF43">
    <property type="entry name" value="ECF RNA POLYMERASE SIGMA FACTOR SIGI-RELATED"/>
    <property type="match status" value="1"/>
</dbReference>
<feature type="region of interest" description="Disordered" evidence="1">
    <location>
        <begin position="30"/>
        <end position="95"/>
    </location>
</feature>
<reference evidence="2 3" key="1">
    <citation type="journal article" date="2019" name="Int. J. Syst. Evol. Microbiol.">
        <title>The Global Catalogue of Microorganisms (GCM) 10K type strain sequencing project: providing services to taxonomists for standard genome sequencing and annotation.</title>
        <authorList>
            <consortium name="The Broad Institute Genomics Platform"/>
            <consortium name="The Broad Institute Genome Sequencing Center for Infectious Disease"/>
            <person name="Wu L."/>
            <person name="Ma J."/>
        </authorList>
    </citation>
    <scope>NUCLEOTIDE SEQUENCE [LARGE SCALE GENOMIC DNA]</scope>
    <source>
        <strain evidence="2 3">JCM 16373</strain>
    </source>
</reference>